<gene>
    <name evidence="2" type="ORF">D9611_013342</name>
</gene>
<keyword evidence="3" id="KW-1185">Reference proteome</keyword>
<dbReference type="OrthoDB" id="3906396at2759"/>
<proteinExistence type="predicted"/>
<keyword evidence="1" id="KW-0732">Signal</keyword>
<feature type="chain" id="PRO_5034137461" evidence="1">
    <location>
        <begin position="19"/>
        <end position="267"/>
    </location>
</feature>
<sequence>MFTQLFVLAAITAQLASADRLSTWLSDMCTNANQGNTEPLPLGECIEFGQAQSYILKKDDGKTYNLFTGGGCHQYVGQVSLSGTCLATGDATGIMNIGQQDAKRWIRGANPLGKRAKRRSSRRSINNATTLERRVEGDTYQCPNVPSGADYFFVVQTSSAAHEETFSDEDRIIRNDFVGAFNAAYQNPSGQTQVTSFSPEPDVQMTLTMNQGVIQDIHPVDIENLTNNLFEFRNRETNPVNFIVGLYTGRIDHPDAGLIAEFHWQGD</sequence>
<evidence type="ECO:0000313" key="3">
    <source>
        <dbReference type="Proteomes" id="UP000541558"/>
    </source>
</evidence>
<dbReference type="Proteomes" id="UP000541558">
    <property type="component" value="Unassembled WGS sequence"/>
</dbReference>
<accession>A0A8H5CDY6</accession>
<comment type="caution">
    <text evidence="2">The sequence shown here is derived from an EMBL/GenBank/DDBJ whole genome shotgun (WGS) entry which is preliminary data.</text>
</comment>
<protein>
    <submittedName>
        <fullName evidence="2">Uncharacterized protein</fullName>
    </submittedName>
</protein>
<name>A0A8H5CDY6_9AGAR</name>
<feature type="signal peptide" evidence="1">
    <location>
        <begin position="1"/>
        <end position="18"/>
    </location>
</feature>
<evidence type="ECO:0000256" key="1">
    <source>
        <dbReference type="SAM" id="SignalP"/>
    </source>
</evidence>
<organism evidence="2 3">
    <name type="scientific">Ephemerocybe angulata</name>
    <dbReference type="NCBI Taxonomy" id="980116"/>
    <lineage>
        <taxon>Eukaryota</taxon>
        <taxon>Fungi</taxon>
        <taxon>Dikarya</taxon>
        <taxon>Basidiomycota</taxon>
        <taxon>Agaricomycotina</taxon>
        <taxon>Agaricomycetes</taxon>
        <taxon>Agaricomycetidae</taxon>
        <taxon>Agaricales</taxon>
        <taxon>Agaricineae</taxon>
        <taxon>Psathyrellaceae</taxon>
        <taxon>Ephemerocybe</taxon>
    </lineage>
</organism>
<reference evidence="2 3" key="1">
    <citation type="journal article" date="2020" name="ISME J.">
        <title>Uncovering the hidden diversity of litter-decomposition mechanisms in mushroom-forming fungi.</title>
        <authorList>
            <person name="Floudas D."/>
            <person name="Bentzer J."/>
            <person name="Ahren D."/>
            <person name="Johansson T."/>
            <person name="Persson P."/>
            <person name="Tunlid A."/>
        </authorList>
    </citation>
    <scope>NUCLEOTIDE SEQUENCE [LARGE SCALE GENOMIC DNA]</scope>
    <source>
        <strain evidence="2 3">CBS 175.51</strain>
    </source>
</reference>
<dbReference type="AlphaFoldDB" id="A0A8H5CDY6"/>
<dbReference type="EMBL" id="JAACJK010000011">
    <property type="protein sequence ID" value="KAF5338752.1"/>
    <property type="molecule type" value="Genomic_DNA"/>
</dbReference>
<evidence type="ECO:0000313" key="2">
    <source>
        <dbReference type="EMBL" id="KAF5338752.1"/>
    </source>
</evidence>